<proteinExistence type="predicted"/>
<feature type="coiled-coil region" evidence="1">
    <location>
        <begin position="67"/>
        <end position="180"/>
    </location>
</feature>
<protein>
    <submittedName>
        <fullName evidence="3">Uncharacterized protein</fullName>
    </submittedName>
</protein>
<reference evidence="3" key="1">
    <citation type="submission" date="2014-05" db="EMBL/GenBank/DDBJ databases">
        <authorList>
            <person name="Chronopoulou M."/>
        </authorList>
    </citation>
    <scope>NUCLEOTIDE SEQUENCE</scope>
    <source>
        <tissue evidence="3">Whole organism</tissue>
    </source>
</reference>
<evidence type="ECO:0000256" key="2">
    <source>
        <dbReference type="SAM" id="Phobius"/>
    </source>
</evidence>
<keyword evidence="2" id="KW-0472">Membrane</keyword>
<dbReference type="EMBL" id="HACA01015524">
    <property type="protein sequence ID" value="CDW32885.1"/>
    <property type="molecule type" value="Transcribed_RNA"/>
</dbReference>
<feature type="transmembrane region" description="Helical" evidence="2">
    <location>
        <begin position="20"/>
        <end position="39"/>
    </location>
</feature>
<dbReference type="AlphaFoldDB" id="A0A0K2U4E1"/>
<sequence>MHKEKSSTLKRMFNRSFSPFFTYPLIIACIFFVYTAFNATKEGKLLRIKNAVLNNTASEVNKMMGLYRKTSQELSDSNKKIQSLHKELDDAKTKLTELSNSGGVKAAKELKKNFDKLKTEFEKFKGDKEKEIVDKDNKLKELEGVKSQKEKETAETDKKLKEFEETKKKIENDLTEAKKKKT</sequence>
<name>A0A0K2U4E1_LEPSM</name>
<organism evidence="3">
    <name type="scientific">Lepeophtheirus salmonis</name>
    <name type="common">Salmon louse</name>
    <name type="synonym">Caligus salmonis</name>
    <dbReference type="NCBI Taxonomy" id="72036"/>
    <lineage>
        <taxon>Eukaryota</taxon>
        <taxon>Metazoa</taxon>
        <taxon>Ecdysozoa</taxon>
        <taxon>Arthropoda</taxon>
        <taxon>Crustacea</taxon>
        <taxon>Multicrustacea</taxon>
        <taxon>Hexanauplia</taxon>
        <taxon>Copepoda</taxon>
        <taxon>Siphonostomatoida</taxon>
        <taxon>Caligidae</taxon>
        <taxon>Lepeophtheirus</taxon>
    </lineage>
</organism>
<evidence type="ECO:0000313" key="3">
    <source>
        <dbReference type="EMBL" id="CDW32885.1"/>
    </source>
</evidence>
<keyword evidence="2" id="KW-1133">Transmembrane helix</keyword>
<evidence type="ECO:0000256" key="1">
    <source>
        <dbReference type="SAM" id="Coils"/>
    </source>
</evidence>
<dbReference type="PROSITE" id="PS51257">
    <property type="entry name" value="PROKAR_LIPOPROTEIN"/>
    <property type="match status" value="1"/>
</dbReference>
<accession>A0A0K2U4E1</accession>
<keyword evidence="1" id="KW-0175">Coiled coil</keyword>
<keyword evidence="2" id="KW-0812">Transmembrane</keyword>